<dbReference type="AlphaFoldDB" id="A0AAE1Q1Q3"/>
<dbReference type="EMBL" id="JAWZYT010000955">
    <property type="protein sequence ID" value="KAK4317062.1"/>
    <property type="molecule type" value="Genomic_DNA"/>
</dbReference>
<comment type="caution">
    <text evidence="1">The sequence shown here is derived from an EMBL/GenBank/DDBJ whole genome shotgun (WGS) entry which is preliminary data.</text>
</comment>
<accession>A0AAE1Q1Q3</accession>
<evidence type="ECO:0000313" key="2">
    <source>
        <dbReference type="Proteomes" id="UP001292094"/>
    </source>
</evidence>
<proteinExistence type="predicted"/>
<sequence>MEVTGADITFSLQHGLVRDVTTVNASQLTLKTLKDRA</sequence>
<keyword evidence="2" id="KW-1185">Reference proteome</keyword>
<dbReference type="Proteomes" id="UP001292094">
    <property type="component" value="Unassembled WGS sequence"/>
</dbReference>
<reference evidence="1" key="1">
    <citation type="submission" date="2023-11" db="EMBL/GenBank/DDBJ databases">
        <title>Genome assemblies of two species of porcelain crab, Petrolisthes cinctipes and Petrolisthes manimaculis (Anomura: Porcellanidae).</title>
        <authorList>
            <person name="Angst P."/>
        </authorList>
    </citation>
    <scope>NUCLEOTIDE SEQUENCE</scope>
    <source>
        <strain evidence="1">PB745_02</strain>
        <tissue evidence="1">Gill</tissue>
    </source>
</reference>
<gene>
    <name evidence="1" type="ORF">Pmani_011812</name>
</gene>
<feature type="non-terminal residue" evidence="1">
    <location>
        <position position="37"/>
    </location>
</feature>
<evidence type="ECO:0000313" key="1">
    <source>
        <dbReference type="EMBL" id="KAK4317062.1"/>
    </source>
</evidence>
<name>A0AAE1Q1Q3_9EUCA</name>
<protein>
    <submittedName>
        <fullName evidence="1">Uncharacterized protein</fullName>
    </submittedName>
</protein>
<organism evidence="1 2">
    <name type="scientific">Petrolisthes manimaculis</name>
    <dbReference type="NCBI Taxonomy" id="1843537"/>
    <lineage>
        <taxon>Eukaryota</taxon>
        <taxon>Metazoa</taxon>
        <taxon>Ecdysozoa</taxon>
        <taxon>Arthropoda</taxon>
        <taxon>Crustacea</taxon>
        <taxon>Multicrustacea</taxon>
        <taxon>Malacostraca</taxon>
        <taxon>Eumalacostraca</taxon>
        <taxon>Eucarida</taxon>
        <taxon>Decapoda</taxon>
        <taxon>Pleocyemata</taxon>
        <taxon>Anomura</taxon>
        <taxon>Galatheoidea</taxon>
        <taxon>Porcellanidae</taxon>
        <taxon>Petrolisthes</taxon>
    </lineage>
</organism>